<reference evidence="4 5" key="1">
    <citation type="journal article" date="2021" name="Elife">
        <title>Chloroplast acquisition without the gene transfer in kleptoplastic sea slugs, Plakobranchus ocellatus.</title>
        <authorList>
            <person name="Maeda T."/>
            <person name="Takahashi S."/>
            <person name="Yoshida T."/>
            <person name="Shimamura S."/>
            <person name="Takaki Y."/>
            <person name="Nagai Y."/>
            <person name="Toyoda A."/>
            <person name="Suzuki Y."/>
            <person name="Arimoto A."/>
            <person name="Ishii H."/>
            <person name="Satoh N."/>
            <person name="Nishiyama T."/>
            <person name="Hasebe M."/>
            <person name="Maruyama T."/>
            <person name="Minagawa J."/>
            <person name="Obokata J."/>
            <person name="Shigenobu S."/>
        </authorList>
    </citation>
    <scope>NUCLEOTIDE SEQUENCE [LARGE SCALE GENOMIC DNA]</scope>
</reference>
<proteinExistence type="predicted"/>
<evidence type="ECO:0000259" key="3">
    <source>
        <dbReference type="Pfam" id="PF14916"/>
    </source>
</evidence>
<evidence type="ECO:0000313" key="5">
    <source>
        <dbReference type="Proteomes" id="UP000762676"/>
    </source>
</evidence>
<dbReference type="AlphaFoldDB" id="A0AAV4GYM1"/>
<evidence type="ECO:0000256" key="1">
    <source>
        <dbReference type="ARBA" id="ARBA00023054"/>
    </source>
</evidence>
<sequence length="206" mass="24008">MADDDQMLAVTEMNPAQRIQYLERSLLFLRQQHSDVLHSLHEEVMGLKKENKELQFKIVMSQKAAQAMREERLKEKGEVGEKKEGQDSEETEAGDASETFSYSKLLEDTEKSKAEEKNTEMKIVFLEEEVKELKHALRETRNRNQYLTQLLEQAEEQRKKQPEIAYIRENVSLPALRQTVGNKAVERRKRTQVLQRAKLRPGAMPP</sequence>
<feature type="region of interest" description="Disordered" evidence="2">
    <location>
        <begin position="182"/>
        <end position="206"/>
    </location>
</feature>
<dbReference type="PANTHER" id="PTHR14882:SF1">
    <property type="entry name" value="CCDC92 DOMAIN-CONTAINING PROTEIN"/>
    <property type="match status" value="1"/>
</dbReference>
<evidence type="ECO:0000256" key="2">
    <source>
        <dbReference type="SAM" id="MobiDB-lite"/>
    </source>
</evidence>
<dbReference type="InterPro" id="IPR039496">
    <property type="entry name" value="CCDC92/74_N"/>
</dbReference>
<dbReference type="InterPro" id="IPR040370">
    <property type="entry name" value="CCDC74A/CCDC74B/CCDC92"/>
</dbReference>
<keyword evidence="1" id="KW-0175">Coiled coil</keyword>
<protein>
    <submittedName>
        <fullName evidence="4">Coiled-coil domain-containing protein 74A</fullName>
    </submittedName>
</protein>
<dbReference type="Pfam" id="PF14916">
    <property type="entry name" value="CCDC92"/>
    <property type="match status" value="1"/>
</dbReference>
<feature type="compositionally biased region" description="Basic and acidic residues" evidence="2">
    <location>
        <begin position="105"/>
        <end position="118"/>
    </location>
</feature>
<evidence type="ECO:0000313" key="4">
    <source>
        <dbReference type="EMBL" id="GFR90643.1"/>
    </source>
</evidence>
<dbReference type="Proteomes" id="UP000762676">
    <property type="component" value="Unassembled WGS sequence"/>
</dbReference>
<organism evidence="4 5">
    <name type="scientific">Elysia marginata</name>
    <dbReference type="NCBI Taxonomy" id="1093978"/>
    <lineage>
        <taxon>Eukaryota</taxon>
        <taxon>Metazoa</taxon>
        <taxon>Spiralia</taxon>
        <taxon>Lophotrochozoa</taxon>
        <taxon>Mollusca</taxon>
        <taxon>Gastropoda</taxon>
        <taxon>Heterobranchia</taxon>
        <taxon>Euthyneura</taxon>
        <taxon>Panpulmonata</taxon>
        <taxon>Sacoglossa</taxon>
        <taxon>Placobranchoidea</taxon>
        <taxon>Plakobranchidae</taxon>
        <taxon>Elysia</taxon>
    </lineage>
</organism>
<accession>A0AAV4GYM1</accession>
<feature type="region of interest" description="Disordered" evidence="2">
    <location>
        <begin position="69"/>
        <end position="118"/>
    </location>
</feature>
<feature type="compositionally biased region" description="Basic and acidic residues" evidence="2">
    <location>
        <begin position="69"/>
        <end position="86"/>
    </location>
</feature>
<comment type="caution">
    <text evidence="4">The sequence shown here is derived from an EMBL/GenBank/DDBJ whole genome shotgun (WGS) entry which is preliminary data.</text>
</comment>
<keyword evidence="5" id="KW-1185">Reference proteome</keyword>
<dbReference type="PANTHER" id="PTHR14882">
    <property type="entry name" value="COILED-COIL DOMAIN-CONTAINING 74A"/>
    <property type="match status" value="1"/>
</dbReference>
<feature type="domain" description="CCDC92/74 N-terminal" evidence="3">
    <location>
        <begin position="17"/>
        <end position="66"/>
    </location>
</feature>
<dbReference type="EMBL" id="BMAT01001695">
    <property type="protein sequence ID" value="GFR90643.1"/>
    <property type="molecule type" value="Genomic_DNA"/>
</dbReference>
<name>A0AAV4GYM1_9GAST</name>
<gene>
    <name evidence="4" type="ORF">ElyMa_000823700</name>
</gene>